<evidence type="ECO:0000256" key="6">
    <source>
        <dbReference type="ARBA" id="ARBA00022777"/>
    </source>
</evidence>
<proteinExistence type="inferred from homology"/>
<comment type="pathway">
    <text evidence="1">Carbohydrate degradation; glycolysis; D-glyceraldehyde 3-phosphate and glycerone phosphate from D-glucose: step 1/4.</text>
</comment>
<dbReference type="PROSITE" id="PS51748">
    <property type="entry name" value="HEXOKINASE_2"/>
    <property type="match status" value="1"/>
</dbReference>
<dbReference type="GO" id="GO:0005524">
    <property type="term" value="F:ATP binding"/>
    <property type="evidence" value="ECO:0007669"/>
    <property type="project" value="UniProtKB-UniRule"/>
</dbReference>
<dbReference type="GO" id="GO:0001678">
    <property type="term" value="P:intracellular glucose homeostasis"/>
    <property type="evidence" value="ECO:0007669"/>
    <property type="project" value="InterPro"/>
</dbReference>
<comment type="catalytic activity">
    <reaction evidence="10">
        <text>D-fructose + ATP = D-fructose 6-phosphate + ADP + H(+)</text>
        <dbReference type="Rhea" id="RHEA:16125"/>
        <dbReference type="ChEBI" id="CHEBI:15378"/>
        <dbReference type="ChEBI" id="CHEBI:30616"/>
        <dbReference type="ChEBI" id="CHEBI:37721"/>
        <dbReference type="ChEBI" id="CHEBI:61527"/>
        <dbReference type="ChEBI" id="CHEBI:456216"/>
        <dbReference type="EC" id="2.7.1.1"/>
    </reaction>
    <physiologicalReaction direction="left-to-right" evidence="10">
        <dbReference type="Rhea" id="RHEA:16126"/>
    </physiologicalReaction>
</comment>
<dbReference type="FunFam" id="3.30.420.40:FF:000095">
    <property type="entry name" value="Phosphotransferase"/>
    <property type="match status" value="1"/>
</dbReference>
<dbReference type="InterPro" id="IPR001312">
    <property type="entry name" value="Hexokinase"/>
</dbReference>
<name>A0A2T7PBP9_POMCA</name>
<comment type="pathway">
    <text evidence="2">Carbohydrate metabolism; hexose metabolism.</text>
</comment>
<evidence type="ECO:0000256" key="11">
    <source>
        <dbReference type="ARBA" id="ARBA00048160"/>
    </source>
</evidence>
<keyword evidence="19" id="KW-1185">Reference proteome</keyword>
<evidence type="ECO:0000256" key="2">
    <source>
        <dbReference type="ARBA" id="ARBA00005028"/>
    </source>
</evidence>
<dbReference type="GO" id="GO:0004340">
    <property type="term" value="F:glucokinase activity"/>
    <property type="evidence" value="ECO:0007669"/>
    <property type="project" value="TreeGrafter"/>
</dbReference>
<dbReference type="UniPathway" id="UPA00109">
    <property type="reaction ID" value="UER00180"/>
</dbReference>
<reference evidence="18 19" key="1">
    <citation type="submission" date="2018-04" db="EMBL/GenBank/DDBJ databases">
        <title>The genome of golden apple snail Pomacea canaliculata provides insight into stress tolerance and invasive adaptation.</title>
        <authorList>
            <person name="Liu C."/>
            <person name="Liu B."/>
            <person name="Ren Y."/>
            <person name="Zhang Y."/>
            <person name="Wang H."/>
            <person name="Li S."/>
            <person name="Jiang F."/>
            <person name="Yin L."/>
            <person name="Zhang G."/>
            <person name="Qian W."/>
            <person name="Fan W."/>
        </authorList>
    </citation>
    <scope>NUCLEOTIDE SEQUENCE [LARGE SCALE GENOMIC DNA]</scope>
    <source>
        <strain evidence="18">SZHN2017</strain>
        <tissue evidence="18">Muscle</tissue>
    </source>
</reference>
<dbReference type="SUPFAM" id="SSF53067">
    <property type="entry name" value="Actin-like ATPase domain"/>
    <property type="match status" value="2"/>
</dbReference>
<keyword evidence="4 14" id="KW-0808">Transferase</keyword>
<evidence type="ECO:0000256" key="4">
    <source>
        <dbReference type="ARBA" id="ARBA00022679"/>
    </source>
</evidence>
<dbReference type="GO" id="GO:0006096">
    <property type="term" value="P:glycolytic process"/>
    <property type="evidence" value="ECO:0007669"/>
    <property type="project" value="UniProtKB-UniPathway"/>
</dbReference>
<comment type="similarity">
    <text evidence="3 14">Belongs to the hexokinase family.</text>
</comment>
<dbReference type="CDD" id="cd24019">
    <property type="entry name" value="ASKHA_NBD_HK_meta"/>
    <property type="match status" value="1"/>
</dbReference>
<dbReference type="GO" id="GO:0019158">
    <property type="term" value="F:mannokinase activity"/>
    <property type="evidence" value="ECO:0007669"/>
    <property type="project" value="RHEA"/>
</dbReference>
<accession>A0A2T7PBP9</accession>
<evidence type="ECO:0000256" key="12">
    <source>
        <dbReference type="ARBA" id="ARBA00050361"/>
    </source>
</evidence>
<dbReference type="OrthoDB" id="419537at2759"/>
<protein>
    <recommendedName>
        <fullName evidence="14">Phosphotransferase</fullName>
        <ecNumber evidence="14">2.7.1.-</ecNumber>
    </recommendedName>
</protein>
<dbReference type="InterPro" id="IPR022672">
    <property type="entry name" value="Hexokinase_N"/>
</dbReference>
<keyword evidence="8 14" id="KW-0324">Glycolysis</keyword>
<evidence type="ECO:0000256" key="8">
    <source>
        <dbReference type="ARBA" id="ARBA00023152"/>
    </source>
</evidence>
<feature type="region of interest" description="Disordered" evidence="15">
    <location>
        <begin position="1"/>
        <end position="40"/>
    </location>
</feature>
<keyword evidence="6 14" id="KW-0418">Kinase</keyword>
<evidence type="ECO:0000313" key="19">
    <source>
        <dbReference type="Proteomes" id="UP000245119"/>
    </source>
</evidence>
<comment type="catalytic activity">
    <reaction evidence="9">
        <text>a D-hexose + ATP = a D-hexose 6-phosphate + ADP + H(+)</text>
        <dbReference type="Rhea" id="RHEA:22740"/>
        <dbReference type="ChEBI" id="CHEBI:4194"/>
        <dbReference type="ChEBI" id="CHEBI:15378"/>
        <dbReference type="ChEBI" id="CHEBI:30616"/>
        <dbReference type="ChEBI" id="CHEBI:229467"/>
        <dbReference type="ChEBI" id="CHEBI:456216"/>
        <dbReference type="EC" id="2.7.1.1"/>
    </reaction>
    <physiologicalReaction direction="left-to-right" evidence="9">
        <dbReference type="Rhea" id="RHEA:22741"/>
    </physiologicalReaction>
</comment>
<dbReference type="Gene3D" id="3.30.420.40">
    <property type="match status" value="1"/>
</dbReference>
<comment type="function">
    <text evidence="13">Catalyzes the phosphorylation of various hexoses to hexose 6-phosphate.</text>
</comment>
<feature type="domain" description="Hexokinase N-terminal" evidence="16">
    <location>
        <begin position="52"/>
        <end position="245"/>
    </location>
</feature>
<dbReference type="GO" id="GO:0005739">
    <property type="term" value="C:mitochondrion"/>
    <property type="evidence" value="ECO:0007669"/>
    <property type="project" value="TreeGrafter"/>
</dbReference>
<evidence type="ECO:0000256" key="10">
    <source>
        <dbReference type="ARBA" id="ARBA00047905"/>
    </source>
</evidence>
<evidence type="ECO:0000256" key="9">
    <source>
        <dbReference type="ARBA" id="ARBA00044613"/>
    </source>
</evidence>
<gene>
    <name evidence="18" type="ORF">C0Q70_10113</name>
</gene>
<organism evidence="18 19">
    <name type="scientific">Pomacea canaliculata</name>
    <name type="common">Golden apple snail</name>
    <dbReference type="NCBI Taxonomy" id="400727"/>
    <lineage>
        <taxon>Eukaryota</taxon>
        <taxon>Metazoa</taxon>
        <taxon>Spiralia</taxon>
        <taxon>Lophotrochozoa</taxon>
        <taxon>Mollusca</taxon>
        <taxon>Gastropoda</taxon>
        <taxon>Caenogastropoda</taxon>
        <taxon>Architaenioglossa</taxon>
        <taxon>Ampullarioidea</taxon>
        <taxon>Ampullariidae</taxon>
        <taxon>Pomacea</taxon>
    </lineage>
</organism>
<dbReference type="GO" id="GO:0005536">
    <property type="term" value="F:D-glucose binding"/>
    <property type="evidence" value="ECO:0007669"/>
    <property type="project" value="InterPro"/>
</dbReference>
<evidence type="ECO:0000259" key="16">
    <source>
        <dbReference type="Pfam" id="PF00349"/>
    </source>
</evidence>
<evidence type="ECO:0000256" key="13">
    <source>
        <dbReference type="ARBA" id="ARBA00059457"/>
    </source>
</evidence>
<dbReference type="EMBL" id="PZQS01000005">
    <property type="protein sequence ID" value="PVD30838.1"/>
    <property type="molecule type" value="Genomic_DNA"/>
</dbReference>
<keyword evidence="5 14" id="KW-0547">Nucleotide-binding</keyword>
<dbReference type="AlphaFoldDB" id="A0A2T7PBP9"/>
<comment type="catalytic activity">
    <reaction evidence="11">
        <text>D-glucose + ATP = D-glucose 6-phosphate + ADP + H(+)</text>
        <dbReference type="Rhea" id="RHEA:17825"/>
        <dbReference type="ChEBI" id="CHEBI:4167"/>
        <dbReference type="ChEBI" id="CHEBI:15378"/>
        <dbReference type="ChEBI" id="CHEBI:30616"/>
        <dbReference type="ChEBI" id="CHEBI:61548"/>
        <dbReference type="ChEBI" id="CHEBI:456216"/>
        <dbReference type="EC" id="2.7.1.1"/>
    </reaction>
    <physiologicalReaction direction="left-to-right" evidence="11">
        <dbReference type="Rhea" id="RHEA:17826"/>
    </physiologicalReaction>
</comment>
<evidence type="ECO:0000256" key="7">
    <source>
        <dbReference type="ARBA" id="ARBA00022840"/>
    </source>
</evidence>
<dbReference type="InterPro" id="IPR043129">
    <property type="entry name" value="ATPase_NBD"/>
</dbReference>
<dbReference type="PANTHER" id="PTHR19443:SF16">
    <property type="entry name" value="HEXOKINASE TYPE 1-RELATED"/>
    <property type="match status" value="1"/>
</dbReference>
<evidence type="ECO:0000256" key="3">
    <source>
        <dbReference type="ARBA" id="ARBA00009225"/>
    </source>
</evidence>
<dbReference type="Pfam" id="PF03727">
    <property type="entry name" value="Hexokinase_2"/>
    <property type="match status" value="1"/>
</dbReference>
<evidence type="ECO:0000313" key="18">
    <source>
        <dbReference type="EMBL" id="PVD30838.1"/>
    </source>
</evidence>
<keyword evidence="7 14" id="KW-0067">ATP-binding</keyword>
<evidence type="ECO:0000259" key="17">
    <source>
        <dbReference type="Pfam" id="PF03727"/>
    </source>
</evidence>
<dbReference type="UniPathway" id="UPA00242"/>
<dbReference type="GO" id="GO:0008865">
    <property type="term" value="F:fructokinase activity"/>
    <property type="evidence" value="ECO:0007669"/>
    <property type="project" value="TreeGrafter"/>
</dbReference>
<feature type="domain" description="Hexokinase C-terminal" evidence="17">
    <location>
        <begin position="252"/>
        <end position="487"/>
    </location>
</feature>
<dbReference type="PRINTS" id="PR00475">
    <property type="entry name" value="HEXOKINASE"/>
</dbReference>
<dbReference type="FunFam" id="3.40.367.20:FF:000005">
    <property type="entry name" value="Phosphotransferase"/>
    <property type="match status" value="1"/>
</dbReference>
<comment type="catalytic activity">
    <reaction evidence="12">
        <text>D-mannose + ATP = D-mannose 6-phosphate + ADP + H(+)</text>
        <dbReference type="Rhea" id="RHEA:11028"/>
        <dbReference type="ChEBI" id="CHEBI:4208"/>
        <dbReference type="ChEBI" id="CHEBI:15378"/>
        <dbReference type="ChEBI" id="CHEBI:30616"/>
        <dbReference type="ChEBI" id="CHEBI:58735"/>
        <dbReference type="ChEBI" id="CHEBI:456216"/>
        <dbReference type="EC" id="2.7.1.1"/>
    </reaction>
    <physiologicalReaction direction="left-to-right" evidence="12">
        <dbReference type="Rhea" id="RHEA:11029"/>
    </physiologicalReaction>
</comment>
<sequence length="515" mass="57761">MLDAMVEQISENNRNASQGGGHGKHCQTQQSQERSRETLPDSAVTAAAKMLIEAFVKGFKLSTSSYKRVMHLLHQEMDNGLQRHTHSIADIKMFPTFVRSLPDGSEKGDFLALDLGGTNFRVLLVRLQGHDIDIQSKTYLIPQRIMLGTGTQLFDHIADCIGKFVRDHNLTGHTLPLGFTFSFPCKQEGLAKARLSKWTKGFRCEGVVGEDICALLQEALKRRTNCNVEIVAIVNDAVGTLMSAAHVDRNCEIGLILGTGCNACYMETLDNVQTWDEEQNHPEQVIINTEWGAFGDNGCLDFLRTEYDRELDTFSINPGKQIMEKMISGMYMGEIVRLVLERLTMENLLFRSVDHECELFERGRFFTKYVSEIESDTDEFFRNTKQVLDELGVENYTTEDCKIVKYVCTLISARAAFLAAAGLASLINRMNKPEITIAVDGSLYRFHPRFHNLMCLKIQELVKPGLKFKLVLSHDGSGKGAALTAAVSLRLRNMKFAHQPEGIEVPLQIGIKQEA</sequence>
<dbReference type="Gene3D" id="3.40.367.20">
    <property type="match status" value="1"/>
</dbReference>
<evidence type="ECO:0000256" key="5">
    <source>
        <dbReference type="ARBA" id="ARBA00022741"/>
    </source>
</evidence>
<comment type="caution">
    <text evidence="18">The sequence shown here is derived from an EMBL/GenBank/DDBJ whole genome shotgun (WGS) entry which is preliminary data.</text>
</comment>
<dbReference type="GO" id="GO:0005829">
    <property type="term" value="C:cytosol"/>
    <property type="evidence" value="ECO:0007669"/>
    <property type="project" value="TreeGrafter"/>
</dbReference>
<dbReference type="InterPro" id="IPR022673">
    <property type="entry name" value="Hexokinase_C"/>
</dbReference>
<dbReference type="Proteomes" id="UP000245119">
    <property type="component" value="Linkage Group LG5"/>
</dbReference>
<dbReference type="EC" id="2.7.1.-" evidence="14"/>
<dbReference type="PANTHER" id="PTHR19443">
    <property type="entry name" value="HEXOKINASE"/>
    <property type="match status" value="1"/>
</dbReference>
<evidence type="ECO:0000256" key="1">
    <source>
        <dbReference type="ARBA" id="ARBA00004888"/>
    </source>
</evidence>
<dbReference type="STRING" id="400727.A0A2T7PBP9"/>
<evidence type="ECO:0000256" key="14">
    <source>
        <dbReference type="RuleBase" id="RU362007"/>
    </source>
</evidence>
<dbReference type="Pfam" id="PF00349">
    <property type="entry name" value="Hexokinase_1"/>
    <property type="match status" value="1"/>
</dbReference>
<evidence type="ECO:0000256" key="15">
    <source>
        <dbReference type="SAM" id="MobiDB-lite"/>
    </source>
</evidence>
<dbReference type="GO" id="GO:0006006">
    <property type="term" value="P:glucose metabolic process"/>
    <property type="evidence" value="ECO:0007669"/>
    <property type="project" value="TreeGrafter"/>
</dbReference>